<evidence type="ECO:0000313" key="2">
    <source>
        <dbReference type="Proteomes" id="UP001500466"/>
    </source>
</evidence>
<accession>A0ABP9HTV1</accession>
<dbReference type="RefSeq" id="WP_345678145.1">
    <property type="nucleotide sequence ID" value="NZ_BAABHS010000019.1"/>
</dbReference>
<evidence type="ECO:0008006" key="3">
    <source>
        <dbReference type="Google" id="ProtNLM"/>
    </source>
</evidence>
<dbReference type="EMBL" id="BAABHS010000019">
    <property type="protein sequence ID" value="GAA4978106.1"/>
    <property type="molecule type" value="Genomic_DNA"/>
</dbReference>
<name>A0ABP9HTV1_9ACTN</name>
<protein>
    <recommendedName>
        <fullName evidence="3">HNH endonuclease</fullName>
    </recommendedName>
</protein>
<keyword evidence="2" id="KW-1185">Reference proteome</keyword>
<dbReference type="Proteomes" id="UP001500466">
    <property type="component" value="Unassembled WGS sequence"/>
</dbReference>
<comment type="caution">
    <text evidence="1">The sequence shown here is derived from an EMBL/GenBank/DDBJ whole genome shotgun (WGS) entry which is preliminary data.</text>
</comment>
<evidence type="ECO:0000313" key="1">
    <source>
        <dbReference type="EMBL" id="GAA4978106.1"/>
    </source>
</evidence>
<sequence>MPIRPENQDRYPTNWPQISFAIREERARWRCECVGQCLTGHFTRCEAHQGRPHPRTGTNVVLTVAHLDHTPENCDPDNLRAMCQACHLAYDTTHHQLTRAEVRHRNLADAGQTSLLELL</sequence>
<organism evidence="1 2">
    <name type="scientific">Yinghuangia aomiensis</name>
    <dbReference type="NCBI Taxonomy" id="676205"/>
    <lineage>
        <taxon>Bacteria</taxon>
        <taxon>Bacillati</taxon>
        <taxon>Actinomycetota</taxon>
        <taxon>Actinomycetes</taxon>
        <taxon>Kitasatosporales</taxon>
        <taxon>Streptomycetaceae</taxon>
        <taxon>Yinghuangia</taxon>
    </lineage>
</organism>
<gene>
    <name evidence="1" type="ORF">GCM10023205_52480</name>
</gene>
<proteinExistence type="predicted"/>
<reference evidence="2" key="1">
    <citation type="journal article" date="2019" name="Int. J. Syst. Evol. Microbiol.">
        <title>The Global Catalogue of Microorganisms (GCM) 10K type strain sequencing project: providing services to taxonomists for standard genome sequencing and annotation.</title>
        <authorList>
            <consortium name="The Broad Institute Genomics Platform"/>
            <consortium name="The Broad Institute Genome Sequencing Center for Infectious Disease"/>
            <person name="Wu L."/>
            <person name="Ma J."/>
        </authorList>
    </citation>
    <scope>NUCLEOTIDE SEQUENCE [LARGE SCALE GENOMIC DNA]</scope>
    <source>
        <strain evidence="2">JCM 17986</strain>
    </source>
</reference>